<evidence type="ECO:0000313" key="3">
    <source>
        <dbReference type="Proteomes" id="UP001305647"/>
    </source>
</evidence>
<sequence length="120" mass="12383">MPPHRPLLSSSTSPATPRPTTTTTAIMRMRSHFSTTTPSSPSSQLNSNSSSSTRAPSAPAAGSPSFFSLKRVSPNPRVRMAVGAGLAVLAIVDVYLVEKHWPQIAGRGGAAAKEGGEGQA</sequence>
<feature type="compositionally biased region" description="Low complexity" evidence="1">
    <location>
        <begin position="32"/>
        <end position="68"/>
    </location>
</feature>
<reference evidence="2" key="2">
    <citation type="submission" date="2023-05" db="EMBL/GenBank/DDBJ databases">
        <authorList>
            <consortium name="Lawrence Berkeley National Laboratory"/>
            <person name="Steindorff A."/>
            <person name="Hensen N."/>
            <person name="Bonometti L."/>
            <person name="Westerberg I."/>
            <person name="Brannstrom I.O."/>
            <person name="Guillou S."/>
            <person name="Cros-Aarteil S."/>
            <person name="Calhoun S."/>
            <person name="Haridas S."/>
            <person name="Kuo A."/>
            <person name="Mondo S."/>
            <person name="Pangilinan J."/>
            <person name="Riley R."/>
            <person name="Labutti K."/>
            <person name="Andreopoulos B."/>
            <person name="Lipzen A."/>
            <person name="Chen C."/>
            <person name="Yanf M."/>
            <person name="Daum C."/>
            <person name="Ng V."/>
            <person name="Clum A."/>
            <person name="Ohm R."/>
            <person name="Martin F."/>
            <person name="Silar P."/>
            <person name="Natvig D."/>
            <person name="Lalanne C."/>
            <person name="Gautier V."/>
            <person name="Ament-Velasquez S.L."/>
            <person name="Kruys A."/>
            <person name="Hutchinson M.I."/>
            <person name="Powell A.J."/>
            <person name="Barry K."/>
            <person name="Miller A.N."/>
            <person name="Grigoriev I.V."/>
            <person name="Debuchy R."/>
            <person name="Gladieux P."/>
            <person name="Thoren M.H."/>
            <person name="Johannesson H."/>
        </authorList>
    </citation>
    <scope>NUCLEOTIDE SEQUENCE</scope>
    <source>
        <strain evidence="2">CBS 757.83</strain>
    </source>
</reference>
<comment type="caution">
    <text evidence="2">The sequence shown here is derived from an EMBL/GenBank/DDBJ whole genome shotgun (WGS) entry which is preliminary data.</text>
</comment>
<dbReference type="EMBL" id="MU863629">
    <property type="protein sequence ID" value="KAK4103296.1"/>
    <property type="molecule type" value="Genomic_DNA"/>
</dbReference>
<protein>
    <submittedName>
        <fullName evidence="2">Uncharacterized protein</fullName>
    </submittedName>
</protein>
<keyword evidence="3" id="KW-1185">Reference proteome</keyword>
<organism evidence="2 3">
    <name type="scientific">Parathielavia hyrcaniae</name>
    <dbReference type="NCBI Taxonomy" id="113614"/>
    <lineage>
        <taxon>Eukaryota</taxon>
        <taxon>Fungi</taxon>
        <taxon>Dikarya</taxon>
        <taxon>Ascomycota</taxon>
        <taxon>Pezizomycotina</taxon>
        <taxon>Sordariomycetes</taxon>
        <taxon>Sordariomycetidae</taxon>
        <taxon>Sordariales</taxon>
        <taxon>Chaetomiaceae</taxon>
        <taxon>Parathielavia</taxon>
    </lineage>
</organism>
<name>A0AAN6Q5J7_9PEZI</name>
<dbReference type="AlphaFoldDB" id="A0AAN6Q5J7"/>
<evidence type="ECO:0000256" key="1">
    <source>
        <dbReference type="SAM" id="MobiDB-lite"/>
    </source>
</evidence>
<reference evidence="2" key="1">
    <citation type="journal article" date="2023" name="Mol. Phylogenet. Evol.">
        <title>Genome-scale phylogeny and comparative genomics of the fungal order Sordariales.</title>
        <authorList>
            <person name="Hensen N."/>
            <person name="Bonometti L."/>
            <person name="Westerberg I."/>
            <person name="Brannstrom I.O."/>
            <person name="Guillou S."/>
            <person name="Cros-Aarteil S."/>
            <person name="Calhoun S."/>
            <person name="Haridas S."/>
            <person name="Kuo A."/>
            <person name="Mondo S."/>
            <person name="Pangilinan J."/>
            <person name="Riley R."/>
            <person name="LaButti K."/>
            <person name="Andreopoulos B."/>
            <person name="Lipzen A."/>
            <person name="Chen C."/>
            <person name="Yan M."/>
            <person name="Daum C."/>
            <person name="Ng V."/>
            <person name="Clum A."/>
            <person name="Steindorff A."/>
            <person name="Ohm R.A."/>
            <person name="Martin F."/>
            <person name="Silar P."/>
            <person name="Natvig D.O."/>
            <person name="Lalanne C."/>
            <person name="Gautier V."/>
            <person name="Ament-Velasquez S.L."/>
            <person name="Kruys A."/>
            <person name="Hutchinson M.I."/>
            <person name="Powell A.J."/>
            <person name="Barry K."/>
            <person name="Miller A.N."/>
            <person name="Grigoriev I.V."/>
            <person name="Debuchy R."/>
            <person name="Gladieux P."/>
            <person name="Hiltunen Thoren M."/>
            <person name="Johannesson H."/>
        </authorList>
    </citation>
    <scope>NUCLEOTIDE SEQUENCE</scope>
    <source>
        <strain evidence="2">CBS 757.83</strain>
    </source>
</reference>
<feature type="compositionally biased region" description="Low complexity" evidence="1">
    <location>
        <begin position="1"/>
        <end position="25"/>
    </location>
</feature>
<accession>A0AAN6Q5J7</accession>
<feature type="region of interest" description="Disordered" evidence="1">
    <location>
        <begin position="1"/>
        <end position="71"/>
    </location>
</feature>
<dbReference type="Proteomes" id="UP001305647">
    <property type="component" value="Unassembled WGS sequence"/>
</dbReference>
<evidence type="ECO:0000313" key="2">
    <source>
        <dbReference type="EMBL" id="KAK4103296.1"/>
    </source>
</evidence>
<gene>
    <name evidence="2" type="ORF">N658DRAFT_308186</name>
</gene>
<proteinExistence type="predicted"/>